<dbReference type="RefSeq" id="WP_021282132.1">
    <property type="nucleotide sequence ID" value="NZ_JAGGLL010000019.1"/>
</dbReference>
<keyword evidence="2" id="KW-1185">Reference proteome</keyword>
<dbReference type="Proteomes" id="UP001519308">
    <property type="component" value="Unassembled WGS sequence"/>
</dbReference>
<name>A0ABS4K4S3_9CLOT</name>
<sequence length="82" mass="8937">MFEEYMSSNNNSHECPDMEGQIAKINLPPGFTIKLLGLLELTSPGGICLILRSPLISGTNTNLESIIDAFKKSGITVQLEKN</sequence>
<evidence type="ECO:0000313" key="1">
    <source>
        <dbReference type="EMBL" id="MBP2022784.1"/>
    </source>
</evidence>
<dbReference type="EMBL" id="JAGGLL010000019">
    <property type="protein sequence ID" value="MBP2022784.1"/>
    <property type="molecule type" value="Genomic_DNA"/>
</dbReference>
<proteinExistence type="predicted"/>
<accession>A0ABS4K4S3</accession>
<comment type="caution">
    <text evidence="1">The sequence shown here is derived from an EMBL/GenBank/DDBJ whole genome shotgun (WGS) entry which is preliminary data.</text>
</comment>
<reference evidence="1 2" key="1">
    <citation type="submission" date="2021-03" db="EMBL/GenBank/DDBJ databases">
        <title>Genomic Encyclopedia of Type Strains, Phase IV (KMG-IV): sequencing the most valuable type-strain genomes for metagenomic binning, comparative biology and taxonomic classification.</title>
        <authorList>
            <person name="Goeker M."/>
        </authorList>
    </citation>
    <scope>NUCLEOTIDE SEQUENCE [LARGE SCALE GENOMIC DNA]</scope>
    <source>
        <strain evidence="1 2">DSM 28650</strain>
    </source>
</reference>
<evidence type="ECO:0000313" key="2">
    <source>
        <dbReference type="Proteomes" id="UP001519308"/>
    </source>
</evidence>
<protein>
    <submittedName>
        <fullName evidence="1">Uncharacterized protein</fullName>
    </submittedName>
</protein>
<gene>
    <name evidence="1" type="ORF">J2Z44_002607</name>
</gene>
<organism evidence="1 2">
    <name type="scientific">Clostridium punense</name>
    <dbReference type="NCBI Taxonomy" id="1054297"/>
    <lineage>
        <taxon>Bacteria</taxon>
        <taxon>Bacillati</taxon>
        <taxon>Bacillota</taxon>
        <taxon>Clostridia</taxon>
        <taxon>Eubacteriales</taxon>
        <taxon>Clostridiaceae</taxon>
        <taxon>Clostridium</taxon>
    </lineage>
</organism>